<dbReference type="AlphaFoldDB" id="A0A2W7NQB2"/>
<name>A0A2W7NQB2_9BACT</name>
<feature type="domain" description="RapZ C-terminal" evidence="2">
    <location>
        <begin position="346"/>
        <end position="469"/>
    </location>
</feature>
<dbReference type="Proteomes" id="UP000249239">
    <property type="component" value="Unassembled WGS sequence"/>
</dbReference>
<dbReference type="Pfam" id="PF22740">
    <property type="entry name" value="PapZ_C"/>
    <property type="match status" value="1"/>
</dbReference>
<proteinExistence type="predicted"/>
<dbReference type="Gene3D" id="3.90.1200.10">
    <property type="match status" value="1"/>
</dbReference>
<dbReference type="InterPro" id="IPR011009">
    <property type="entry name" value="Kinase-like_dom_sf"/>
</dbReference>
<dbReference type="OrthoDB" id="9784461at2"/>
<comment type="caution">
    <text evidence="3">The sequence shown here is derived from an EMBL/GenBank/DDBJ whole genome shotgun (WGS) entry which is preliminary data.</text>
</comment>
<feature type="domain" description="Aminoglycoside phosphotransferase" evidence="1">
    <location>
        <begin position="36"/>
        <end position="249"/>
    </location>
</feature>
<dbReference type="Pfam" id="PF01636">
    <property type="entry name" value="APH"/>
    <property type="match status" value="1"/>
</dbReference>
<dbReference type="PANTHER" id="PTHR30448">
    <property type="entry name" value="RNASE ADAPTER PROTEIN RAPZ"/>
    <property type="match status" value="1"/>
</dbReference>
<dbReference type="InterPro" id="IPR053931">
    <property type="entry name" value="RapZ_C"/>
</dbReference>
<evidence type="ECO:0000313" key="4">
    <source>
        <dbReference type="Proteomes" id="UP000249239"/>
    </source>
</evidence>
<sequence>MNQDTHSLLVAQFEAWAGEPLESMTTLPPSGSYREYYRMKSAHRSALGVYNTDAKENRAFIDFTRRFREQGLPVPDVYAADEDNCIYLIEDLGSVTLFDHLQRNNGFNDEVIDFYKKVIRALIGFQLQGADCIDYHTCYPRQAFDRQSMLWDLHYFKYYFLKLARIPFDEQLLEDDYNTFINYLLEADGHYFMYRDFQSRNIMVKDGEPWFIDYQGGRRGALQYDIASLLYDAKAAMPETLRDELFDFYMDELSRHIPVNRTTFKAHYQAFVLIRIMQAMGAYGFRGFYEKKAHFLQSIPHALKNLAHLLRVVQLPVPLPTLLNTLSLVAESETLNGIARESSLLNVAICSFSYKRGIPVDISGNGGGFVFDCRALHNPGKYDQYKPLTGKDAEVITFLEQEDEVAEFLSHAKALVSQSVNRYTQRGFKNLMVNFGCTGGQHRSVYCAEQLAKHLQGNPDVKVTLRHLEQEMKAPVK</sequence>
<evidence type="ECO:0000259" key="1">
    <source>
        <dbReference type="Pfam" id="PF01636"/>
    </source>
</evidence>
<dbReference type="SUPFAM" id="SSF56112">
    <property type="entry name" value="Protein kinase-like (PK-like)"/>
    <property type="match status" value="1"/>
</dbReference>
<reference evidence="3 4" key="1">
    <citation type="submission" date="2018-06" db="EMBL/GenBank/DDBJ databases">
        <title>Genomic Encyclopedia of Archaeal and Bacterial Type Strains, Phase II (KMG-II): from individual species to whole genera.</title>
        <authorList>
            <person name="Goeker M."/>
        </authorList>
    </citation>
    <scope>NUCLEOTIDE SEQUENCE [LARGE SCALE GENOMIC DNA]</scope>
    <source>
        <strain evidence="3 4">DSM 6779</strain>
    </source>
</reference>
<protein>
    <submittedName>
        <fullName evidence="3">RNase adaptor protein for sRNA GlmZ degradation</fullName>
    </submittedName>
</protein>
<dbReference type="Gene3D" id="3.30.200.20">
    <property type="entry name" value="Phosphorylase Kinase, domain 1"/>
    <property type="match status" value="1"/>
</dbReference>
<dbReference type="GO" id="GO:0005524">
    <property type="term" value="F:ATP binding"/>
    <property type="evidence" value="ECO:0007669"/>
    <property type="project" value="InterPro"/>
</dbReference>
<gene>
    <name evidence="3" type="ORF">LX69_00304</name>
</gene>
<organism evidence="3 4">
    <name type="scientific">Breznakibacter xylanolyticus</name>
    <dbReference type="NCBI Taxonomy" id="990"/>
    <lineage>
        <taxon>Bacteria</taxon>
        <taxon>Pseudomonadati</taxon>
        <taxon>Bacteroidota</taxon>
        <taxon>Bacteroidia</taxon>
        <taxon>Marinilabiliales</taxon>
        <taxon>Marinilabiliaceae</taxon>
        <taxon>Breznakibacter</taxon>
    </lineage>
</organism>
<evidence type="ECO:0000259" key="2">
    <source>
        <dbReference type="Pfam" id="PF22740"/>
    </source>
</evidence>
<keyword evidence="4" id="KW-1185">Reference proteome</keyword>
<dbReference type="EMBL" id="QKZK01000002">
    <property type="protein sequence ID" value="PZX20307.1"/>
    <property type="molecule type" value="Genomic_DNA"/>
</dbReference>
<dbReference type="InterPro" id="IPR002575">
    <property type="entry name" value="Aminoglycoside_PTrfase"/>
</dbReference>
<dbReference type="RefSeq" id="WP_111444042.1">
    <property type="nucleotide sequence ID" value="NZ_QKZK01000002.1"/>
</dbReference>
<dbReference type="PANTHER" id="PTHR30448:SF0">
    <property type="entry name" value="RNASE ADAPTER PROTEIN RAPZ"/>
    <property type="match status" value="1"/>
</dbReference>
<accession>A0A2W7NQB2</accession>
<evidence type="ECO:0000313" key="3">
    <source>
        <dbReference type="EMBL" id="PZX20307.1"/>
    </source>
</evidence>
<dbReference type="InterPro" id="IPR005337">
    <property type="entry name" value="RapZ-like"/>
</dbReference>